<reference evidence="2" key="1">
    <citation type="submission" date="2023-03" db="EMBL/GenBank/DDBJ databases">
        <title>Massive genome expansion in bonnet fungi (Mycena s.s.) driven by repeated elements and novel gene families across ecological guilds.</title>
        <authorList>
            <consortium name="Lawrence Berkeley National Laboratory"/>
            <person name="Harder C.B."/>
            <person name="Miyauchi S."/>
            <person name="Viragh M."/>
            <person name="Kuo A."/>
            <person name="Thoen E."/>
            <person name="Andreopoulos B."/>
            <person name="Lu D."/>
            <person name="Skrede I."/>
            <person name="Drula E."/>
            <person name="Henrissat B."/>
            <person name="Morin E."/>
            <person name="Kohler A."/>
            <person name="Barry K."/>
            <person name="LaButti K."/>
            <person name="Morin E."/>
            <person name="Salamov A."/>
            <person name="Lipzen A."/>
            <person name="Mereny Z."/>
            <person name="Hegedus B."/>
            <person name="Baldrian P."/>
            <person name="Stursova M."/>
            <person name="Weitz H."/>
            <person name="Taylor A."/>
            <person name="Grigoriev I.V."/>
            <person name="Nagy L.G."/>
            <person name="Martin F."/>
            <person name="Kauserud H."/>
        </authorList>
    </citation>
    <scope>NUCLEOTIDE SEQUENCE</scope>
    <source>
        <strain evidence="2">CBHHK182m</strain>
    </source>
</reference>
<dbReference type="AlphaFoldDB" id="A0AAD7HUR7"/>
<feature type="region of interest" description="Disordered" evidence="1">
    <location>
        <begin position="50"/>
        <end position="107"/>
    </location>
</feature>
<dbReference type="Proteomes" id="UP001215598">
    <property type="component" value="Unassembled WGS sequence"/>
</dbReference>
<sequence>MAMGYTSHSSSASTLLGSAAGSGSDSGSSTPASRAASLWSYGSGANSNYSYGGLPRRHIPSLAYPGHSPVPAPAHGASRVPLPRSSSARHGGPPTPRYAADELLARE</sequence>
<evidence type="ECO:0000256" key="1">
    <source>
        <dbReference type="SAM" id="MobiDB-lite"/>
    </source>
</evidence>
<organism evidence="2 3">
    <name type="scientific">Mycena metata</name>
    <dbReference type="NCBI Taxonomy" id="1033252"/>
    <lineage>
        <taxon>Eukaryota</taxon>
        <taxon>Fungi</taxon>
        <taxon>Dikarya</taxon>
        <taxon>Basidiomycota</taxon>
        <taxon>Agaricomycotina</taxon>
        <taxon>Agaricomycetes</taxon>
        <taxon>Agaricomycetidae</taxon>
        <taxon>Agaricales</taxon>
        <taxon>Marasmiineae</taxon>
        <taxon>Mycenaceae</taxon>
        <taxon>Mycena</taxon>
    </lineage>
</organism>
<gene>
    <name evidence="2" type="ORF">B0H16DRAFT_1734820</name>
</gene>
<protein>
    <submittedName>
        <fullName evidence="2">Uncharacterized protein</fullName>
    </submittedName>
</protein>
<evidence type="ECO:0000313" key="3">
    <source>
        <dbReference type="Proteomes" id="UP001215598"/>
    </source>
</evidence>
<accession>A0AAD7HUR7</accession>
<comment type="caution">
    <text evidence="2">The sequence shown here is derived from an EMBL/GenBank/DDBJ whole genome shotgun (WGS) entry which is preliminary data.</text>
</comment>
<feature type="region of interest" description="Disordered" evidence="1">
    <location>
        <begin position="1"/>
        <end position="35"/>
    </location>
</feature>
<name>A0AAD7HUR7_9AGAR</name>
<evidence type="ECO:0000313" key="2">
    <source>
        <dbReference type="EMBL" id="KAJ7728052.1"/>
    </source>
</evidence>
<dbReference type="EMBL" id="JARKIB010000175">
    <property type="protein sequence ID" value="KAJ7728052.1"/>
    <property type="molecule type" value="Genomic_DNA"/>
</dbReference>
<feature type="compositionally biased region" description="Low complexity" evidence="1">
    <location>
        <begin position="1"/>
        <end position="33"/>
    </location>
</feature>
<keyword evidence="3" id="KW-1185">Reference proteome</keyword>
<proteinExistence type="predicted"/>